<dbReference type="EMBL" id="JBGBPQ010000023">
    <property type="protein sequence ID" value="KAL1500312.1"/>
    <property type="molecule type" value="Genomic_DNA"/>
</dbReference>
<protein>
    <recommendedName>
        <fullName evidence="3">MULE transposase domain-containing protein</fullName>
    </recommendedName>
</protein>
<keyword evidence="2" id="KW-1185">Reference proteome</keyword>
<accession>A0AB34IMA0</accession>
<reference evidence="1 2" key="1">
    <citation type="journal article" date="2024" name="Science">
        <title>Giant polyketide synthase enzymes in the biosynthesis of giant marine polyether toxins.</title>
        <authorList>
            <person name="Fallon T.R."/>
            <person name="Shende V.V."/>
            <person name="Wierzbicki I.H."/>
            <person name="Pendleton A.L."/>
            <person name="Watervoot N.F."/>
            <person name="Auber R.P."/>
            <person name="Gonzalez D.J."/>
            <person name="Wisecaver J.H."/>
            <person name="Moore B.S."/>
        </authorList>
    </citation>
    <scope>NUCLEOTIDE SEQUENCE [LARGE SCALE GENOMIC DNA]</scope>
    <source>
        <strain evidence="1 2">12B1</strain>
    </source>
</reference>
<name>A0AB34IMA0_PRYPA</name>
<evidence type="ECO:0000313" key="1">
    <source>
        <dbReference type="EMBL" id="KAL1500312.1"/>
    </source>
</evidence>
<evidence type="ECO:0008006" key="3">
    <source>
        <dbReference type="Google" id="ProtNLM"/>
    </source>
</evidence>
<dbReference type="Proteomes" id="UP001515480">
    <property type="component" value="Unassembled WGS sequence"/>
</dbReference>
<sequence>MNFAEAFEHHVRATLMRCAGVASGRLFTLHELRDYVRGYDKRAVFPNNSLLNRIACCIDELQTEERMERYAALEKKFKGKPHIGVQLDMWTDSDTHTSFACVTTTTITEPRVGWTPSGGLRRPQLFITSEITSFAKFPCGSKTGDNIKQWFVDVISKGNLKKSSIIGITPDGAADGQCGLGKIEELAEKVDTCHLHRLQRAVLYSIGIAGKHTKNADSQSLLRQHSRTVQLTRQSGGVGKAVHDAQAAAAEFQIIRF</sequence>
<proteinExistence type="predicted"/>
<organism evidence="1 2">
    <name type="scientific">Prymnesium parvum</name>
    <name type="common">Toxic golden alga</name>
    <dbReference type="NCBI Taxonomy" id="97485"/>
    <lineage>
        <taxon>Eukaryota</taxon>
        <taxon>Haptista</taxon>
        <taxon>Haptophyta</taxon>
        <taxon>Prymnesiophyceae</taxon>
        <taxon>Prymnesiales</taxon>
        <taxon>Prymnesiaceae</taxon>
        <taxon>Prymnesium</taxon>
    </lineage>
</organism>
<gene>
    <name evidence="1" type="ORF">AB1Y20_012978</name>
</gene>
<evidence type="ECO:0000313" key="2">
    <source>
        <dbReference type="Proteomes" id="UP001515480"/>
    </source>
</evidence>
<dbReference type="AlphaFoldDB" id="A0AB34IMA0"/>
<comment type="caution">
    <text evidence="1">The sequence shown here is derived from an EMBL/GenBank/DDBJ whole genome shotgun (WGS) entry which is preliminary data.</text>
</comment>